<accession>A0AAD8M9H1</accession>
<feature type="domain" description="BED-type" evidence="11">
    <location>
        <begin position="14"/>
        <end position="74"/>
    </location>
</feature>
<dbReference type="InterPro" id="IPR036236">
    <property type="entry name" value="Znf_C2H2_sf"/>
</dbReference>
<evidence type="ECO:0000256" key="5">
    <source>
        <dbReference type="ARBA" id="ARBA00022833"/>
    </source>
</evidence>
<dbReference type="Proteomes" id="UP001237642">
    <property type="component" value="Unassembled WGS sequence"/>
</dbReference>
<dbReference type="SMART" id="SM00614">
    <property type="entry name" value="ZnF_BED"/>
    <property type="match status" value="1"/>
</dbReference>
<evidence type="ECO:0000256" key="9">
    <source>
        <dbReference type="ARBA" id="ARBA00023242"/>
    </source>
</evidence>
<comment type="subcellular location">
    <subcellularLocation>
        <location evidence="1">Nucleus</location>
    </subcellularLocation>
</comment>
<dbReference type="GO" id="GO:0008270">
    <property type="term" value="F:zinc ion binding"/>
    <property type="evidence" value="ECO:0007669"/>
    <property type="project" value="UniProtKB-KW"/>
</dbReference>
<evidence type="ECO:0000313" key="12">
    <source>
        <dbReference type="EMBL" id="KAK1364023.1"/>
    </source>
</evidence>
<evidence type="ECO:0000256" key="10">
    <source>
        <dbReference type="PROSITE-ProRule" id="PRU00027"/>
    </source>
</evidence>
<keyword evidence="7" id="KW-0238">DNA-binding</keyword>
<evidence type="ECO:0000256" key="1">
    <source>
        <dbReference type="ARBA" id="ARBA00004123"/>
    </source>
</evidence>
<evidence type="ECO:0000259" key="11">
    <source>
        <dbReference type="PROSITE" id="PS50808"/>
    </source>
</evidence>
<dbReference type="Pfam" id="PF05699">
    <property type="entry name" value="Dimer_Tnp_hAT"/>
    <property type="match status" value="1"/>
</dbReference>
<dbReference type="InterPro" id="IPR052035">
    <property type="entry name" value="ZnF_BED_domain_contain"/>
</dbReference>
<comment type="caution">
    <text evidence="12">The sequence shown here is derived from an EMBL/GenBank/DDBJ whole genome shotgun (WGS) entry which is preliminary data.</text>
</comment>
<gene>
    <name evidence="12" type="ORF">POM88_039584</name>
</gene>
<dbReference type="EMBL" id="JAUIZM010000009">
    <property type="protein sequence ID" value="KAK1364023.1"/>
    <property type="molecule type" value="Genomic_DNA"/>
</dbReference>
<keyword evidence="5" id="KW-0862">Zinc</keyword>
<dbReference type="PROSITE" id="PS51257">
    <property type="entry name" value="PROKAR_LIPOPROTEIN"/>
    <property type="match status" value="1"/>
</dbReference>
<evidence type="ECO:0000256" key="4">
    <source>
        <dbReference type="ARBA" id="ARBA00022771"/>
    </source>
</evidence>
<dbReference type="InterPro" id="IPR012337">
    <property type="entry name" value="RNaseH-like_sf"/>
</dbReference>
<dbReference type="GO" id="GO:0003677">
    <property type="term" value="F:DNA binding"/>
    <property type="evidence" value="ECO:0007669"/>
    <property type="project" value="UniProtKB-KW"/>
</dbReference>
<dbReference type="PANTHER" id="PTHR46481">
    <property type="entry name" value="ZINC FINGER BED DOMAIN-CONTAINING PROTEIN 4"/>
    <property type="match status" value="1"/>
</dbReference>
<name>A0AAD8M9H1_9APIA</name>
<dbReference type="InterPro" id="IPR025525">
    <property type="entry name" value="hAT-like_transposase_RNase-H"/>
</dbReference>
<evidence type="ECO:0000256" key="7">
    <source>
        <dbReference type="ARBA" id="ARBA00023125"/>
    </source>
</evidence>
<dbReference type="InterPro" id="IPR008906">
    <property type="entry name" value="HATC_C_dom"/>
</dbReference>
<evidence type="ECO:0000313" key="13">
    <source>
        <dbReference type="Proteomes" id="UP001237642"/>
    </source>
</evidence>
<dbReference type="PROSITE" id="PS50808">
    <property type="entry name" value="ZF_BED"/>
    <property type="match status" value="1"/>
</dbReference>
<dbReference type="SUPFAM" id="SSF53098">
    <property type="entry name" value="Ribonuclease H-like"/>
    <property type="match status" value="1"/>
</dbReference>
<keyword evidence="13" id="KW-1185">Reference proteome</keyword>
<keyword evidence="6" id="KW-0805">Transcription regulation</keyword>
<dbReference type="PANTHER" id="PTHR46481:SF10">
    <property type="entry name" value="ZINC FINGER BED DOMAIN-CONTAINING PROTEIN 39"/>
    <property type="match status" value="1"/>
</dbReference>
<dbReference type="GO" id="GO:0009791">
    <property type="term" value="P:post-embryonic development"/>
    <property type="evidence" value="ECO:0007669"/>
    <property type="project" value="UniProtKB-ARBA"/>
</dbReference>
<evidence type="ECO:0000256" key="2">
    <source>
        <dbReference type="ARBA" id="ARBA00011738"/>
    </source>
</evidence>
<dbReference type="AlphaFoldDB" id="A0AAD8M9H1"/>
<keyword evidence="4 10" id="KW-0863">Zinc-finger</keyword>
<dbReference type="Pfam" id="PF14372">
    <property type="entry name" value="hAT-like_RNase-H"/>
    <property type="match status" value="1"/>
</dbReference>
<keyword evidence="8" id="KW-0804">Transcription</keyword>
<reference evidence="12" key="1">
    <citation type="submission" date="2023-02" db="EMBL/GenBank/DDBJ databases">
        <title>Genome of toxic invasive species Heracleum sosnowskyi carries increased number of genes despite the absence of recent whole-genome duplications.</title>
        <authorList>
            <person name="Schelkunov M."/>
            <person name="Shtratnikova V."/>
            <person name="Makarenko M."/>
            <person name="Klepikova A."/>
            <person name="Omelchenko D."/>
            <person name="Novikova G."/>
            <person name="Obukhova E."/>
            <person name="Bogdanov V."/>
            <person name="Penin A."/>
            <person name="Logacheva M."/>
        </authorList>
    </citation>
    <scope>NUCLEOTIDE SEQUENCE</scope>
    <source>
        <strain evidence="12">Hsosn_3</strain>
        <tissue evidence="12">Leaf</tissue>
    </source>
</reference>
<comment type="subunit">
    <text evidence="2">Homodimer.</text>
</comment>
<dbReference type="GO" id="GO:0005634">
    <property type="term" value="C:nucleus"/>
    <property type="evidence" value="ECO:0007669"/>
    <property type="project" value="UniProtKB-SubCell"/>
</dbReference>
<reference evidence="12" key="2">
    <citation type="submission" date="2023-05" db="EMBL/GenBank/DDBJ databases">
        <authorList>
            <person name="Schelkunov M.I."/>
        </authorList>
    </citation>
    <scope>NUCLEOTIDE SEQUENCE</scope>
    <source>
        <strain evidence="12">Hsosn_3</strain>
        <tissue evidence="12">Leaf</tissue>
    </source>
</reference>
<dbReference type="SUPFAM" id="SSF57667">
    <property type="entry name" value="beta-beta-alpha zinc fingers"/>
    <property type="match status" value="1"/>
</dbReference>
<proteinExistence type="predicted"/>
<dbReference type="InterPro" id="IPR003656">
    <property type="entry name" value="Znf_BED"/>
</dbReference>
<sequence length="641" mass="73229">MATKTNQQPNSFRRKKSIVWDYFTVQQISAGCKKACCNQCKRSFAYVTDSKLAGTSHLKRHIATGICPVIRQKSKGMTKVNLSIPLKTEAQSHTTLPRKRVRSRPVSAPVHEIAKMIMLHEYPLNIVEHSGFNEFLQAIQPQVNMLNIDTVESECFSIYTREKQGILDLLNGSFGRVNLTLDLWESPQSLVYVILTGHFTDSDWKLQRRILNVVMLPFPESESAFNQAVVACINDWGLDNKLFTLTLDKSFATEAVRRNLRGLLPIKNPHTLGGQLLLGNCYARVISHLAVDALSSMVKTIKKVRDIVKYVKTVKSHEEKFIKLKQQLHNTSTKSLIIDDRTKWDTTYHMLVAASEVKEVFPCLDTSDPNYKETPSIEEWRQVEILCSYLKLFFDAANILTSPTYTTADIFFHDVWKIQLELTHAAMSEDTFVRTLAKPLQERFNEYWKDCNLILAAAVVMDPTFKMELVKFSFSKIYGKDADTWVKSVIEGVHELYLDYIPAPTFVVEEDCEDFGIEMTHEDSLIPASDGLSDFDVYLSEIMSCQHMKSELDLYLEEPLWPRAEEDLDLLAWWKENKQKYPTLSRMASDILSIPVSTVASESVFDTETKKMDSYQSSLSPLTVQALICSKDWLKYGPSKI</sequence>
<dbReference type="GO" id="GO:0046983">
    <property type="term" value="F:protein dimerization activity"/>
    <property type="evidence" value="ECO:0007669"/>
    <property type="project" value="InterPro"/>
</dbReference>
<keyword evidence="3" id="KW-0479">Metal-binding</keyword>
<protein>
    <submittedName>
        <fullName evidence="12">Zinc finger BED domain-containing protein DAYSLEEPER-like</fullName>
    </submittedName>
</protein>
<evidence type="ECO:0000256" key="6">
    <source>
        <dbReference type="ARBA" id="ARBA00023015"/>
    </source>
</evidence>
<evidence type="ECO:0000256" key="8">
    <source>
        <dbReference type="ARBA" id="ARBA00023163"/>
    </source>
</evidence>
<organism evidence="12 13">
    <name type="scientific">Heracleum sosnowskyi</name>
    <dbReference type="NCBI Taxonomy" id="360622"/>
    <lineage>
        <taxon>Eukaryota</taxon>
        <taxon>Viridiplantae</taxon>
        <taxon>Streptophyta</taxon>
        <taxon>Embryophyta</taxon>
        <taxon>Tracheophyta</taxon>
        <taxon>Spermatophyta</taxon>
        <taxon>Magnoliopsida</taxon>
        <taxon>eudicotyledons</taxon>
        <taxon>Gunneridae</taxon>
        <taxon>Pentapetalae</taxon>
        <taxon>asterids</taxon>
        <taxon>campanulids</taxon>
        <taxon>Apiales</taxon>
        <taxon>Apiaceae</taxon>
        <taxon>Apioideae</taxon>
        <taxon>apioid superclade</taxon>
        <taxon>Tordylieae</taxon>
        <taxon>Tordyliinae</taxon>
        <taxon>Heracleum</taxon>
    </lineage>
</organism>
<keyword evidence="9" id="KW-0539">Nucleus</keyword>
<evidence type="ECO:0000256" key="3">
    <source>
        <dbReference type="ARBA" id="ARBA00022723"/>
    </source>
</evidence>